<evidence type="ECO:0000256" key="2">
    <source>
        <dbReference type="SAM" id="SignalP"/>
    </source>
</evidence>
<feature type="transmembrane region" description="Helical" evidence="1">
    <location>
        <begin position="256"/>
        <end position="274"/>
    </location>
</feature>
<name>A0A9D9EI39_9BACT</name>
<proteinExistence type="predicted"/>
<dbReference type="EMBL" id="JADIMQ010000003">
    <property type="protein sequence ID" value="MBO8447682.1"/>
    <property type="molecule type" value="Genomic_DNA"/>
</dbReference>
<organism evidence="3 4">
    <name type="scientific">Candidatus Cryptobacteroides merdigallinarum</name>
    <dbReference type="NCBI Taxonomy" id="2840770"/>
    <lineage>
        <taxon>Bacteria</taxon>
        <taxon>Pseudomonadati</taxon>
        <taxon>Bacteroidota</taxon>
        <taxon>Bacteroidia</taxon>
        <taxon>Bacteroidales</taxon>
        <taxon>Candidatus Cryptobacteroides</taxon>
    </lineage>
</organism>
<keyword evidence="1" id="KW-0472">Membrane</keyword>
<feature type="chain" id="PRO_5039000895" evidence="2">
    <location>
        <begin position="24"/>
        <end position="280"/>
    </location>
</feature>
<dbReference type="Proteomes" id="UP000810252">
    <property type="component" value="Unassembled WGS sequence"/>
</dbReference>
<keyword evidence="1" id="KW-1133">Transmembrane helix</keyword>
<reference evidence="3" key="2">
    <citation type="journal article" date="2021" name="PeerJ">
        <title>Extensive microbial diversity within the chicken gut microbiome revealed by metagenomics and culture.</title>
        <authorList>
            <person name="Gilroy R."/>
            <person name="Ravi A."/>
            <person name="Getino M."/>
            <person name="Pursley I."/>
            <person name="Horton D.L."/>
            <person name="Alikhan N.F."/>
            <person name="Baker D."/>
            <person name="Gharbi K."/>
            <person name="Hall N."/>
            <person name="Watson M."/>
            <person name="Adriaenssens E.M."/>
            <person name="Foster-Nyarko E."/>
            <person name="Jarju S."/>
            <person name="Secka A."/>
            <person name="Antonio M."/>
            <person name="Oren A."/>
            <person name="Chaudhuri R.R."/>
            <person name="La Ragione R."/>
            <person name="Hildebrand F."/>
            <person name="Pallen M.J."/>
        </authorList>
    </citation>
    <scope>NUCLEOTIDE SEQUENCE</scope>
    <source>
        <strain evidence="3">20514</strain>
    </source>
</reference>
<evidence type="ECO:0000313" key="3">
    <source>
        <dbReference type="EMBL" id="MBO8447682.1"/>
    </source>
</evidence>
<accession>A0A9D9EI39</accession>
<gene>
    <name evidence="3" type="ORF">IAC29_00230</name>
</gene>
<keyword evidence="2" id="KW-0732">Signal</keyword>
<keyword evidence="1" id="KW-0812">Transmembrane</keyword>
<comment type="caution">
    <text evidence="3">The sequence shown here is derived from an EMBL/GenBank/DDBJ whole genome shotgun (WGS) entry which is preliminary data.</text>
</comment>
<sequence>MPRVIFMPLIASMALLIPGHAVAQEIVVDPTHIGVAIENTASSLEEMITMVEEMFMLNDKLDDLYGLAEKVDEVADRFREVGYLVEMTETYNDLLKRTYDYSARIREWAAESGLYGYERELRYMYRCEMNGIRLFNQYVSFFRNLKTSDADKVQETRETLRDIRHELQQIETAMGSISQSRAMAAGMESAMEFFDATNTVHDYVDTYRHLGSPSSAGSAWIRFIRIIEGLLLGFMAVAGMSIIFRGQDAGTLAGSTAMRWFIAAAVAMTVLELLNKVILQ</sequence>
<evidence type="ECO:0000256" key="1">
    <source>
        <dbReference type="SAM" id="Phobius"/>
    </source>
</evidence>
<evidence type="ECO:0000313" key="4">
    <source>
        <dbReference type="Proteomes" id="UP000810252"/>
    </source>
</evidence>
<reference evidence="3" key="1">
    <citation type="submission" date="2020-10" db="EMBL/GenBank/DDBJ databases">
        <authorList>
            <person name="Gilroy R."/>
        </authorList>
    </citation>
    <scope>NUCLEOTIDE SEQUENCE</scope>
    <source>
        <strain evidence="3">20514</strain>
    </source>
</reference>
<dbReference type="AlphaFoldDB" id="A0A9D9EI39"/>
<feature type="transmembrane region" description="Helical" evidence="1">
    <location>
        <begin position="223"/>
        <end position="244"/>
    </location>
</feature>
<feature type="signal peptide" evidence="2">
    <location>
        <begin position="1"/>
        <end position="23"/>
    </location>
</feature>
<protein>
    <submittedName>
        <fullName evidence="3">Uncharacterized protein</fullName>
    </submittedName>
</protein>